<evidence type="ECO:0000313" key="2">
    <source>
        <dbReference type="Proteomes" id="UP001061070"/>
    </source>
</evidence>
<proteinExistence type="predicted"/>
<evidence type="ECO:0000313" key="1">
    <source>
        <dbReference type="EMBL" id="GBR17504.1"/>
    </source>
</evidence>
<dbReference type="EMBL" id="BAQW01000015">
    <property type="protein sequence ID" value="GBR17504.1"/>
    <property type="molecule type" value="Genomic_DNA"/>
</dbReference>
<name>A0ABQ0QFQ7_9PROT</name>
<accession>A0ABQ0QFQ7</accession>
<dbReference type="Proteomes" id="UP001061070">
    <property type="component" value="Unassembled WGS sequence"/>
</dbReference>
<sequence>MRNINDLKILLYSAQFRQAPTIRLQSHYLQKLISLDHEVKDLIADPENITEEELFYIKLKDVI</sequence>
<protein>
    <submittedName>
        <fullName evidence="1">Uncharacterized protein</fullName>
    </submittedName>
</protein>
<gene>
    <name evidence="1" type="ORF">AA0228_3044</name>
</gene>
<reference evidence="1" key="1">
    <citation type="submission" date="2013-04" db="EMBL/GenBank/DDBJ databases">
        <title>The genome sequencing project of 58 acetic acid bacteria.</title>
        <authorList>
            <person name="Okamoto-Kainuma A."/>
            <person name="Ishikawa M."/>
            <person name="Umino S."/>
            <person name="Koizumi Y."/>
            <person name="Shiwa Y."/>
            <person name="Yoshikawa H."/>
            <person name="Matsutani M."/>
            <person name="Matsushita K."/>
        </authorList>
    </citation>
    <scope>NUCLEOTIDE SEQUENCE</scope>
    <source>
        <strain evidence="1">NRIC 0228</strain>
    </source>
</reference>
<organism evidence="1 2">
    <name type="scientific">Gluconobacter frateurii NRIC 0228</name>
    <dbReference type="NCBI Taxonomy" id="1307946"/>
    <lineage>
        <taxon>Bacteria</taxon>
        <taxon>Pseudomonadati</taxon>
        <taxon>Pseudomonadota</taxon>
        <taxon>Alphaproteobacteria</taxon>
        <taxon>Acetobacterales</taxon>
        <taxon>Acetobacteraceae</taxon>
        <taxon>Gluconobacter</taxon>
    </lineage>
</organism>
<comment type="caution">
    <text evidence="1">The sequence shown here is derived from an EMBL/GenBank/DDBJ whole genome shotgun (WGS) entry which is preliminary data.</text>
</comment>
<keyword evidence="2" id="KW-1185">Reference proteome</keyword>